<protein>
    <submittedName>
        <fullName evidence="1">Uncharacterized protein</fullName>
    </submittedName>
</protein>
<dbReference type="EMBL" id="CP089984">
    <property type="protein sequence ID" value="WXB19683.1"/>
    <property type="molecule type" value="Genomic_DNA"/>
</dbReference>
<evidence type="ECO:0000313" key="1">
    <source>
        <dbReference type="EMBL" id="WXB19683.1"/>
    </source>
</evidence>
<reference evidence="1 2" key="1">
    <citation type="submission" date="2021-12" db="EMBL/GenBank/DDBJ databases">
        <title>Discovery of the Pendulisporaceae a myxobacterial family with distinct sporulation behavior and unique specialized metabolism.</title>
        <authorList>
            <person name="Garcia R."/>
            <person name="Popoff A."/>
            <person name="Bader C.D."/>
            <person name="Loehr J."/>
            <person name="Walesch S."/>
            <person name="Walt C."/>
            <person name="Boldt J."/>
            <person name="Bunk B."/>
            <person name="Haeckl F.J.F.P.J."/>
            <person name="Gunesch A.P."/>
            <person name="Birkelbach J."/>
            <person name="Nuebel U."/>
            <person name="Pietschmann T."/>
            <person name="Bach T."/>
            <person name="Mueller R."/>
        </authorList>
    </citation>
    <scope>NUCLEOTIDE SEQUENCE [LARGE SCALE GENOMIC DNA]</scope>
    <source>
        <strain evidence="1 2">MSr11954</strain>
    </source>
</reference>
<sequence length="146" mass="15967">MILPVYDARGDMRSVRAWRIIEGDSPKRLPPGGYKTSGLVLADGSAVSVLATGGWIDEVNLHVVITEGEPDFLTWATRYSDADQDAPVVLGVVGGLWTEDMRREFRMARASCCAPIQTMRASDTRYATHCRHAFGPVPRAAGPHEL</sequence>
<proteinExistence type="predicted"/>
<accession>A0ABZ2MAZ6</accession>
<dbReference type="Proteomes" id="UP001370348">
    <property type="component" value="Chromosome"/>
</dbReference>
<organism evidence="1 2">
    <name type="scientific">Pendulispora albinea</name>
    <dbReference type="NCBI Taxonomy" id="2741071"/>
    <lineage>
        <taxon>Bacteria</taxon>
        <taxon>Pseudomonadati</taxon>
        <taxon>Myxococcota</taxon>
        <taxon>Myxococcia</taxon>
        <taxon>Myxococcales</taxon>
        <taxon>Sorangiineae</taxon>
        <taxon>Pendulisporaceae</taxon>
        <taxon>Pendulispora</taxon>
    </lineage>
</organism>
<keyword evidence="2" id="KW-1185">Reference proteome</keyword>
<evidence type="ECO:0000313" key="2">
    <source>
        <dbReference type="Proteomes" id="UP001370348"/>
    </source>
</evidence>
<gene>
    <name evidence="1" type="ORF">LZC94_20965</name>
</gene>
<dbReference type="RefSeq" id="WP_394829289.1">
    <property type="nucleotide sequence ID" value="NZ_CP089984.1"/>
</dbReference>
<name>A0ABZ2MAZ6_9BACT</name>